<dbReference type="AlphaFoldDB" id="A0A941IH57"/>
<dbReference type="GO" id="GO:0008999">
    <property type="term" value="F:protein-N-terminal-alanine acetyltransferase activity"/>
    <property type="evidence" value="ECO:0007669"/>
    <property type="project" value="TreeGrafter"/>
</dbReference>
<dbReference type="Proteomes" id="UP000676325">
    <property type="component" value="Unassembled WGS sequence"/>
</dbReference>
<dbReference type="PANTHER" id="PTHR43441">
    <property type="entry name" value="RIBOSOMAL-PROTEIN-SERINE ACETYLTRANSFERASE"/>
    <property type="match status" value="1"/>
</dbReference>
<dbReference type="PROSITE" id="PS51186">
    <property type="entry name" value="GNAT"/>
    <property type="match status" value="1"/>
</dbReference>
<name>A0A941IH57_9ACTN</name>
<dbReference type="InterPro" id="IPR000182">
    <property type="entry name" value="GNAT_dom"/>
</dbReference>
<protein>
    <submittedName>
        <fullName evidence="2">GNAT family N-acetyltransferase</fullName>
    </submittedName>
</protein>
<organism evidence="2 3">
    <name type="scientific">Actinospica acidithermotolerans</name>
    <dbReference type="NCBI Taxonomy" id="2828514"/>
    <lineage>
        <taxon>Bacteria</taxon>
        <taxon>Bacillati</taxon>
        <taxon>Actinomycetota</taxon>
        <taxon>Actinomycetes</taxon>
        <taxon>Catenulisporales</taxon>
        <taxon>Actinospicaceae</taxon>
        <taxon>Actinospica</taxon>
    </lineage>
</organism>
<accession>A0A941IH57</accession>
<comment type="caution">
    <text evidence="2">The sequence shown here is derived from an EMBL/GenBank/DDBJ whole genome shotgun (WGS) entry which is preliminary data.</text>
</comment>
<dbReference type="EMBL" id="JAGSOH010000050">
    <property type="protein sequence ID" value="MBR7828165.1"/>
    <property type="molecule type" value="Genomic_DNA"/>
</dbReference>
<keyword evidence="3" id="KW-1185">Reference proteome</keyword>
<evidence type="ECO:0000313" key="3">
    <source>
        <dbReference type="Proteomes" id="UP000676325"/>
    </source>
</evidence>
<dbReference type="Gene3D" id="3.40.630.30">
    <property type="match status" value="1"/>
</dbReference>
<dbReference type="GO" id="GO:1990189">
    <property type="term" value="F:protein N-terminal-serine acetyltransferase activity"/>
    <property type="evidence" value="ECO:0007669"/>
    <property type="project" value="TreeGrafter"/>
</dbReference>
<dbReference type="PANTHER" id="PTHR43441:SF3">
    <property type="entry name" value="ACETYLTRANSFERASE"/>
    <property type="match status" value="1"/>
</dbReference>
<proteinExistence type="predicted"/>
<dbReference type="InterPro" id="IPR051908">
    <property type="entry name" value="Ribosomal_N-acetyltransferase"/>
</dbReference>
<feature type="domain" description="N-acetyltransferase" evidence="1">
    <location>
        <begin position="37"/>
        <end position="190"/>
    </location>
</feature>
<dbReference type="SUPFAM" id="SSF55729">
    <property type="entry name" value="Acyl-CoA N-acyltransferases (Nat)"/>
    <property type="match status" value="1"/>
</dbReference>
<dbReference type="InterPro" id="IPR016181">
    <property type="entry name" value="Acyl_CoA_acyltransferase"/>
</dbReference>
<evidence type="ECO:0000259" key="1">
    <source>
        <dbReference type="PROSITE" id="PS51186"/>
    </source>
</evidence>
<gene>
    <name evidence="2" type="ORF">KDK95_17745</name>
</gene>
<dbReference type="Pfam" id="PF13302">
    <property type="entry name" value="Acetyltransf_3"/>
    <property type="match status" value="1"/>
</dbReference>
<reference evidence="2" key="1">
    <citation type="submission" date="2021-04" db="EMBL/GenBank/DDBJ databases">
        <title>Genome based classification of Actinospica acidithermotolerans sp. nov., an actinobacterium isolated from an Indonesian hot spring.</title>
        <authorList>
            <person name="Kusuma A.B."/>
            <person name="Putra K.E."/>
            <person name="Nafisah S."/>
            <person name="Loh J."/>
            <person name="Nouioui I."/>
            <person name="Goodfellow M."/>
        </authorList>
    </citation>
    <scope>NUCLEOTIDE SEQUENCE</scope>
    <source>
        <strain evidence="2">MGRD01-02</strain>
    </source>
</reference>
<dbReference type="GO" id="GO:0005737">
    <property type="term" value="C:cytoplasm"/>
    <property type="evidence" value="ECO:0007669"/>
    <property type="project" value="TreeGrafter"/>
</dbReference>
<dbReference type="RefSeq" id="WP_212519305.1">
    <property type="nucleotide sequence ID" value="NZ_JAGSOH010000050.1"/>
</dbReference>
<evidence type="ECO:0000313" key="2">
    <source>
        <dbReference type="EMBL" id="MBR7828165.1"/>
    </source>
</evidence>
<sequence>MSHSTRPGQALALDDFPPESIEIEELCLRRPSMADLEAFHNAAVASFAQLNPWMSWCTKPLRIEDRRGFIERAADKWAAQTAFHWFISDADTRYLGTVSLMDSIGPGALEIGYWLRTEATGRGIMTRCVTRVTALALALPGIERVEIRCDAANVRSAAIPRKLGYRMIRQVFTEPGAPGECGVEEHWVTP</sequence>